<evidence type="ECO:0000256" key="6">
    <source>
        <dbReference type="ARBA" id="ARBA00023002"/>
    </source>
</evidence>
<dbReference type="PANTHER" id="PTHR35457:SF1">
    <property type="entry name" value="HEME A SYNTHASE"/>
    <property type="match status" value="1"/>
</dbReference>
<feature type="transmembrane region" description="Helical" evidence="12">
    <location>
        <begin position="12"/>
        <end position="30"/>
    </location>
</feature>
<evidence type="ECO:0000256" key="4">
    <source>
        <dbReference type="ARBA" id="ARBA00022723"/>
    </source>
</evidence>
<dbReference type="GO" id="GO:0016020">
    <property type="term" value="C:membrane"/>
    <property type="evidence" value="ECO:0007669"/>
    <property type="project" value="UniProtKB-SubCell"/>
</dbReference>
<dbReference type="InterPro" id="IPR003780">
    <property type="entry name" value="COX15/CtaA_fam"/>
</dbReference>
<comment type="pathway">
    <text evidence="11">Porphyrin-containing compound metabolism.</text>
</comment>
<feature type="transmembrane region" description="Helical" evidence="12">
    <location>
        <begin position="274"/>
        <end position="296"/>
    </location>
</feature>
<dbReference type="EMBL" id="CP021434">
    <property type="protein sequence ID" value="ARU61123.1"/>
    <property type="molecule type" value="Genomic_DNA"/>
</dbReference>
<comment type="subcellular location">
    <subcellularLocation>
        <location evidence="1">Membrane</location>
        <topology evidence="1">Multi-pass membrane protein</topology>
    </subcellularLocation>
</comment>
<dbReference type="Pfam" id="PF02628">
    <property type="entry name" value="COX15-CtaA"/>
    <property type="match status" value="2"/>
</dbReference>
<keyword evidence="3 12" id="KW-0812">Transmembrane</keyword>
<evidence type="ECO:0000256" key="7">
    <source>
        <dbReference type="ARBA" id="ARBA00023004"/>
    </source>
</evidence>
<evidence type="ECO:0000256" key="1">
    <source>
        <dbReference type="ARBA" id="ARBA00004141"/>
    </source>
</evidence>
<dbReference type="AlphaFoldDB" id="A0A1Y0IP64"/>
<dbReference type="Proteomes" id="UP000195437">
    <property type="component" value="Chromosome"/>
</dbReference>
<feature type="transmembrane region" description="Helical" evidence="12">
    <location>
        <begin position="215"/>
        <end position="234"/>
    </location>
</feature>
<feature type="transmembrane region" description="Helical" evidence="12">
    <location>
        <begin position="164"/>
        <end position="183"/>
    </location>
</feature>
<dbReference type="GO" id="GO:0046872">
    <property type="term" value="F:metal ion binding"/>
    <property type="evidence" value="ECO:0007669"/>
    <property type="project" value="UniProtKB-KW"/>
</dbReference>
<dbReference type="RefSeq" id="WP_087456505.1">
    <property type="nucleotide sequence ID" value="NZ_CP021434.1"/>
</dbReference>
<feature type="transmembrane region" description="Helical" evidence="12">
    <location>
        <begin position="121"/>
        <end position="144"/>
    </location>
</feature>
<keyword evidence="6" id="KW-0560">Oxidoreductase</keyword>
<reference evidence="14" key="1">
    <citation type="submission" date="2017-05" db="EMBL/GenBank/DDBJ databases">
        <authorList>
            <person name="Sung H."/>
        </authorList>
    </citation>
    <scope>NUCLEOTIDE SEQUENCE [LARGE SCALE GENOMIC DNA]</scope>
    <source>
        <strain evidence="14">AR23208</strain>
    </source>
</reference>
<sequence>MSTKSTQWLKVLAYVATIIMFLVMIAGSLVTKTESGMGCGNTWPLCNGKWVPEYTISSMIEYMHRMITGVAGVVVLLFSLLAWWKNKGNKEVRNLALFGIFFIMVESALGAAAVIKPQSSPVLALHFGFSLLAFTGVLLLTICILQQNRSQSLIQTAVSNGYRLYAWFVALFAYGVVYLGAYVRHTGASVACPSWPLCQEGVLIPELQGLVAVHFVHRLGALTLFILVTILFVLTLKRYKNTRRDLYVASILVFVLITAQVISGGFVVLKQLHLYATLTHSAIITCLFGTLCYLCVQTLKKPRKNA</sequence>
<dbReference type="KEGG" id="tum:CBW65_08835"/>
<keyword evidence="2" id="KW-1003">Cell membrane</keyword>
<feature type="transmembrane region" description="Helical" evidence="12">
    <location>
        <begin position="95"/>
        <end position="115"/>
    </location>
</feature>
<evidence type="ECO:0000256" key="12">
    <source>
        <dbReference type="SAM" id="Phobius"/>
    </source>
</evidence>
<protein>
    <submittedName>
        <fullName evidence="13">Heme A synthase</fullName>
    </submittedName>
</protein>
<keyword evidence="10" id="KW-1015">Disulfide bond</keyword>
<dbReference type="GO" id="GO:0006784">
    <property type="term" value="P:heme A biosynthetic process"/>
    <property type="evidence" value="ECO:0007669"/>
    <property type="project" value="InterPro"/>
</dbReference>
<keyword evidence="9 12" id="KW-0472">Membrane</keyword>
<keyword evidence="5 12" id="KW-1133">Transmembrane helix</keyword>
<evidence type="ECO:0000256" key="2">
    <source>
        <dbReference type="ARBA" id="ARBA00022475"/>
    </source>
</evidence>
<evidence type="ECO:0000256" key="10">
    <source>
        <dbReference type="ARBA" id="ARBA00023157"/>
    </source>
</evidence>
<keyword evidence="14" id="KW-1185">Reference proteome</keyword>
<dbReference type="OrthoDB" id="9816428at2"/>
<feature type="transmembrane region" description="Helical" evidence="12">
    <location>
        <begin position="62"/>
        <end position="83"/>
    </location>
</feature>
<accession>A0A1Y0IP64</accession>
<evidence type="ECO:0000256" key="9">
    <source>
        <dbReference type="ARBA" id="ARBA00023136"/>
    </source>
</evidence>
<organism evidence="13 14">
    <name type="scientific">Tumebacillus avium</name>
    <dbReference type="NCBI Taxonomy" id="1903704"/>
    <lineage>
        <taxon>Bacteria</taxon>
        <taxon>Bacillati</taxon>
        <taxon>Bacillota</taxon>
        <taxon>Bacilli</taxon>
        <taxon>Bacillales</taxon>
        <taxon>Alicyclobacillaceae</taxon>
        <taxon>Tumebacillus</taxon>
    </lineage>
</organism>
<evidence type="ECO:0000313" key="14">
    <source>
        <dbReference type="Proteomes" id="UP000195437"/>
    </source>
</evidence>
<feature type="transmembrane region" description="Helical" evidence="12">
    <location>
        <begin position="246"/>
        <end position="268"/>
    </location>
</feature>
<keyword evidence="8" id="KW-0350">Heme biosynthesis</keyword>
<dbReference type="PANTHER" id="PTHR35457">
    <property type="entry name" value="HEME A SYNTHASE"/>
    <property type="match status" value="1"/>
</dbReference>
<evidence type="ECO:0000256" key="3">
    <source>
        <dbReference type="ARBA" id="ARBA00022692"/>
    </source>
</evidence>
<proteinExistence type="predicted"/>
<gene>
    <name evidence="13" type="ORF">CBW65_08835</name>
</gene>
<name>A0A1Y0IP64_9BACL</name>
<dbReference type="GO" id="GO:0016491">
    <property type="term" value="F:oxidoreductase activity"/>
    <property type="evidence" value="ECO:0007669"/>
    <property type="project" value="UniProtKB-KW"/>
</dbReference>
<evidence type="ECO:0000313" key="13">
    <source>
        <dbReference type="EMBL" id="ARU61123.1"/>
    </source>
</evidence>
<evidence type="ECO:0000256" key="5">
    <source>
        <dbReference type="ARBA" id="ARBA00022989"/>
    </source>
</evidence>
<evidence type="ECO:0000256" key="8">
    <source>
        <dbReference type="ARBA" id="ARBA00023133"/>
    </source>
</evidence>
<dbReference type="InterPro" id="IPR050450">
    <property type="entry name" value="COX15/CtaA_HemeA_synthase"/>
</dbReference>
<keyword evidence="7" id="KW-0408">Iron</keyword>
<keyword evidence="4" id="KW-0479">Metal-binding</keyword>
<evidence type="ECO:0000256" key="11">
    <source>
        <dbReference type="ARBA" id="ARBA00023444"/>
    </source>
</evidence>